<accession>A0A9P9DM44</accession>
<protein>
    <recommendedName>
        <fullName evidence="3">ABM domain-containing protein</fullName>
    </recommendedName>
</protein>
<keyword evidence="2" id="KW-1185">Reference proteome</keyword>
<dbReference type="EMBL" id="JAGMUV010000024">
    <property type="protein sequence ID" value="KAH7121437.1"/>
    <property type="molecule type" value="Genomic_DNA"/>
</dbReference>
<organism evidence="1 2">
    <name type="scientific">Dactylonectria macrodidyma</name>
    <dbReference type="NCBI Taxonomy" id="307937"/>
    <lineage>
        <taxon>Eukaryota</taxon>
        <taxon>Fungi</taxon>
        <taxon>Dikarya</taxon>
        <taxon>Ascomycota</taxon>
        <taxon>Pezizomycotina</taxon>
        <taxon>Sordariomycetes</taxon>
        <taxon>Hypocreomycetidae</taxon>
        <taxon>Hypocreales</taxon>
        <taxon>Nectriaceae</taxon>
        <taxon>Dactylonectria</taxon>
    </lineage>
</organism>
<evidence type="ECO:0000313" key="1">
    <source>
        <dbReference type="EMBL" id="KAH7121437.1"/>
    </source>
</evidence>
<sequence>MADTRISTWTKFHSPASKPLDLSIFKPLQAVETQFDDPAFYGPVLESPGEYMLIIDWESAKAYEEFKASPHYQQLVTNFSAQSATEPKTQLVNFGKLAFSWHFGLGTEIRTVYFPTSMSVQQREAVGNINGFVLSMTPGIGASSSDRPYNGVPVAGWVEGTQKWNGDDVWVCLWCHYWTDKEAEQRFKNDERRPPRGADPVRRLAVEAFDLDLKEMGAVGWTDYHVELKELDFEGASEV</sequence>
<comment type="caution">
    <text evidence="1">The sequence shown here is derived from an EMBL/GenBank/DDBJ whole genome shotgun (WGS) entry which is preliminary data.</text>
</comment>
<dbReference type="InterPro" id="IPR011008">
    <property type="entry name" value="Dimeric_a/b-barrel"/>
</dbReference>
<proteinExistence type="predicted"/>
<dbReference type="Gene3D" id="3.30.70.100">
    <property type="match status" value="1"/>
</dbReference>
<dbReference type="SUPFAM" id="SSF54909">
    <property type="entry name" value="Dimeric alpha+beta barrel"/>
    <property type="match status" value="1"/>
</dbReference>
<dbReference type="OrthoDB" id="4993731at2759"/>
<reference evidence="1" key="1">
    <citation type="journal article" date="2021" name="Nat. Commun.">
        <title>Genetic determinants of endophytism in the Arabidopsis root mycobiome.</title>
        <authorList>
            <person name="Mesny F."/>
            <person name="Miyauchi S."/>
            <person name="Thiergart T."/>
            <person name="Pickel B."/>
            <person name="Atanasova L."/>
            <person name="Karlsson M."/>
            <person name="Huettel B."/>
            <person name="Barry K.W."/>
            <person name="Haridas S."/>
            <person name="Chen C."/>
            <person name="Bauer D."/>
            <person name="Andreopoulos W."/>
            <person name="Pangilinan J."/>
            <person name="LaButti K."/>
            <person name="Riley R."/>
            <person name="Lipzen A."/>
            <person name="Clum A."/>
            <person name="Drula E."/>
            <person name="Henrissat B."/>
            <person name="Kohler A."/>
            <person name="Grigoriev I.V."/>
            <person name="Martin F.M."/>
            <person name="Hacquard S."/>
        </authorList>
    </citation>
    <scope>NUCLEOTIDE SEQUENCE</scope>
    <source>
        <strain evidence="1">MPI-CAGE-AT-0147</strain>
    </source>
</reference>
<evidence type="ECO:0000313" key="2">
    <source>
        <dbReference type="Proteomes" id="UP000738349"/>
    </source>
</evidence>
<name>A0A9P9DM44_9HYPO</name>
<dbReference type="Proteomes" id="UP000738349">
    <property type="component" value="Unassembled WGS sequence"/>
</dbReference>
<gene>
    <name evidence="1" type="ORF">EDB81DRAFT_813950</name>
</gene>
<dbReference type="AlphaFoldDB" id="A0A9P9DM44"/>
<evidence type="ECO:0008006" key="3">
    <source>
        <dbReference type="Google" id="ProtNLM"/>
    </source>
</evidence>